<dbReference type="Gene3D" id="3.30.1370.60">
    <property type="entry name" value="Hypothetical oxidoreductase yiak, domain 2"/>
    <property type="match status" value="1"/>
</dbReference>
<sequence>MSQQEMVLVTKAELHQLIKNKVMKAGLPEDHAQEVANHLAYADSRGVHSHGAVRVEYYSERINKGGSNAKPNFSFRKTGPSTGIYEGDNAVGMVVATNGMIEAIKMAKETGIGFVGMRNLGHCGTLSYFLRMATDENMIGMSMCQSDPMVVPYGSADPYFGTNPIGFAAPCAGGPPIVFDMATTVGAWGKIIDARSKNKAIPDTWAVDKTGHPTTDPFAVAGLVAIAGSKGYGLMMMVDILCGSLLGIPFGGHVSSMYADLSAGRELGQIHLVINPEHFIGLDNFKNNIRKMVDEIHALRPAAGFDRVLVPGESSEKKAQDYEKNGIPIVKEIYDYLVSDDIHFNRYEGKSAFASDTLD</sequence>
<organism evidence="3">
    <name type="scientific">uncultured Sporomusa sp</name>
    <dbReference type="NCBI Taxonomy" id="307249"/>
    <lineage>
        <taxon>Bacteria</taxon>
        <taxon>Bacillati</taxon>
        <taxon>Bacillota</taxon>
        <taxon>Negativicutes</taxon>
        <taxon>Selenomonadales</taxon>
        <taxon>Sporomusaceae</taxon>
        <taxon>Sporomusa</taxon>
        <taxon>environmental samples</taxon>
    </lineage>
</organism>
<evidence type="ECO:0000256" key="1">
    <source>
        <dbReference type="ARBA" id="ARBA00006056"/>
    </source>
</evidence>
<dbReference type="GO" id="GO:0009040">
    <property type="term" value="F:ureidoglycolate dehydrogenase activity"/>
    <property type="evidence" value="ECO:0007669"/>
    <property type="project" value="UniProtKB-EC"/>
</dbReference>
<dbReference type="SUPFAM" id="SSF89733">
    <property type="entry name" value="L-sulfolactate dehydrogenase-like"/>
    <property type="match status" value="1"/>
</dbReference>
<dbReference type="NCBIfam" id="NF011599">
    <property type="entry name" value="PRK15025.1"/>
    <property type="match status" value="1"/>
</dbReference>
<dbReference type="InterPro" id="IPR036111">
    <property type="entry name" value="Mal/L-sulfo/L-lacto_DH-like_sf"/>
</dbReference>
<dbReference type="PANTHER" id="PTHR11091:SF0">
    <property type="entry name" value="MALATE DEHYDROGENASE"/>
    <property type="match status" value="1"/>
</dbReference>
<dbReference type="NCBIfam" id="TIGR03175">
    <property type="entry name" value="AllD"/>
    <property type="match status" value="1"/>
</dbReference>
<dbReference type="InterPro" id="IPR017590">
    <property type="entry name" value="Ureidoglycolate_dehydrogenase"/>
</dbReference>
<dbReference type="Gene3D" id="1.10.1530.10">
    <property type="match status" value="1"/>
</dbReference>
<dbReference type="RefSeq" id="WP_075756936.1">
    <property type="nucleotide sequence ID" value="NZ_LT608335.1"/>
</dbReference>
<dbReference type="InterPro" id="IPR043144">
    <property type="entry name" value="Mal/L-sulf/L-lact_DH-like_ah"/>
</dbReference>
<name>A0A212M0R2_9FIRM</name>
<dbReference type="EMBL" id="FMJE01000007">
    <property type="protein sequence ID" value="SCM83361.1"/>
    <property type="molecule type" value="Genomic_DNA"/>
</dbReference>
<accession>A0A212M0R2</accession>
<dbReference type="Pfam" id="PF02615">
    <property type="entry name" value="Ldh_2"/>
    <property type="match status" value="1"/>
</dbReference>
<dbReference type="InterPro" id="IPR043143">
    <property type="entry name" value="Mal/L-sulf/L-lact_DH-like_NADP"/>
</dbReference>
<gene>
    <name evidence="3" type="primary">allD</name>
    <name evidence="3" type="ORF">KL86SPO_70219</name>
</gene>
<dbReference type="PANTHER" id="PTHR11091">
    <property type="entry name" value="OXIDOREDUCTASE-RELATED"/>
    <property type="match status" value="1"/>
</dbReference>
<reference evidence="3" key="1">
    <citation type="submission" date="2016-08" db="EMBL/GenBank/DDBJ databases">
        <authorList>
            <person name="Seilhamer J.J."/>
        </authorList>
    </citation>
    <scope>NUCLEOTIDE SEQUENCE</scope>
    <source>
        <strain evidence="3">86</strain>
    </source>
</reference>
<dbReference type="InterPro" id="IPR003767">
    <property type="entry name" value="Malate/L-lactate_DH-like"/>
</dbReference>
<evidence type="ECO:0000256" key="2">
    <source>
        <dbReference type="ARBA" id="ARBA00023002"/>
    </source>
</evidence>
<evidence type="ECO:0000313" key="3">
    <source>
        <dbReference type="EMBL" id="SCM83361.1"/>
    </source>
</evidence>
<dbReference type="AlphaFoldDB" id="A0A212M0R2"/>
<comment type="similarity">
    <text evidence="1">Belongs to the LDH2/MDH2 oxidoreductase family.</text>
</comment>
<dbReference type="EC" id="1.1.1.154" evidence="3"/>
<keyword evidence="2 3" id="KW-0560">Oxidoreductase</keyword>
<proteinExistence type="inferred from homology"/>
<protein>
    <submittedName>
        <fullName evidence="3">Ureidoglycolate dehydrogenase</fullName>
        <ecNumber evidence="3">1.1.1.154</ecNumber>
    </submittedName>
</protein>